<dbReference type="AlphaFoldDB" id="A0AAN5C9K3"/>
<reference evidence="2" key="1">
    <citation type="submission" date="2022-10" db="EMBL/GenBank/DDBJ databases">
        <title>Genome assembly of Pristionchus species.</title>
        <authorList>
            <person name="Yoshida K."/>
            <person name="Sommer R.J."/>
        </authorList>
    </citation>
    <scope>NUCLEOTIDE SEQUENCE [LARGE SCALE GENOMIC DNA]</scope>
    <source>
        <strain evidence="2">RS5460</strain>
    </source>
</reference>
<evidence type="ECO:0000313" key="1">
    <source>
        <dbReference type="EMBL" id="GMR35750.1"/>
    </source>
</evidence>
<organism evidence="1 2">
    <name type="scientific">Pristionchus mayeri</name>
    <dbReference type="NCBI Taxonomy" id="1317129"/>
    <lineage>
        <taxon>Eukaryota</taxon>
        <taxon>Metazoa</taxon>
        <taxon>Ecdysozoa</taxon>
        <taxon>Nematoda</taxon>
        <taxon>Chromadorea</taxon>
        <taxon>Rhabditida</taxon>
        <taxon>Rhabditina</taxon>
        <taxon>Diplogasteromorpha</taxon>
        <taxon>Diplogasteroidea</taxon>
        <taxon>Neodiplogasteridae</taxon>
        <taxon>Pristionchus</taxon>
    </lineage>
</organism>
<dbReference type="Proteomes" id="UP001328107">
    <property type="component" value="Unassembled WGS sequence"/>
</dbReference>
<dbReference type="EMBL" id="BTRK01000002">
    <property type="protein sequence ID" value="GMR35750.1"/>
    <property type="molecule type" value="Genomic_DNA"/>
</dbReference>
<sequence>SSSYLQENENKEEDEERRIRRREKVAKILNVLMQAMDEDGSAAFLWSYLADYYEWLLNSLNGSSSERKKKSLLLEVPLMGVNEAEEEMMAYANVVSYSLSLSQSGSTSSGRIKHLPELLKRILRCANAMNIIEKRDKMVLSTVKMASGLLAEVLRAGGSLEAQQSSEGCAAATPESPNKAFLASLVDKQEQAMMEACLEECQRLMTTICRYYRDHRVCGCSSGASPPLEKCRRTE</sequence>
<name>A0AAN5C9K3_9BILA</name>
<comment type="caution">
    <text evidence="1">The sequence shown here is derived from an EMBL/GenBank/DDBJ whole genome shotgun (WGS) entry which is preliminary data.</text>
</comment>
<evidence type="ECO:0000313" key="2">
    <source>
        <dbReference type="Proteomes" id="UP001328107"/>
    </source>
</evidence>
<feature type="non-terminal residue" evidence="1">
    <location>
        <position position="1"/>
    </location>
</feature>
<accession>A0AAN5C9K3</accession>
<keyword evidence="2" id="KW-1185">Reference proteome</keyword>
<gene>
    <name evidence="1" type="ORF">PMAYCL1PPCAC_05945</name>
</gene>
<protein>
    <submittedName>
        <fullName evidence="1">Uncharacterized protein</fullName>
    </submittedName>
</protein>
<proteinExistence type="predicted"/>